<evidence type="ECO:0000313" key="8">
    <source>
        <dbReference type="Proteomes" id="UP000799770"/>
    </source>
</evidence>
<dbReference type="GO" id="GO:0005743">
    <property type="term" value="C:mitochondrial inner membrane"/>
    <property type="evidence" value="ECO:0007669"/>
    <property type="project" value="TreeGrafter"/>
</dbReference>
<proteinExistence type="inferred from homology"/>
<comment type="subcellular location">
    <subcellularLocation>
        <location evidence="1">Membrane</location>
        <topology evidence="1">Multi-pass membrane protein</topology>
    </subcellularLocation>
</comment>
<dbReference type="AlphaFoldDB" id="A0A6A5ZE00"/>
<organism evidence="7 8">
    <name type="scientific">Lophiotrema nucula</name>
    <dbReference type="NCBI Taxonomy" id="690887"/>
    <lineage>
        <taxon>Eukaryota</taxon>
        <taxon>Fungi</taxon>
        <taxon>Dikarya</taxon>
        <taxon>Ascomycota</taxon>
        <taxon>Pezizomycotina</taxon>
        <taxon>Dothideomycetes</taxon>
        <taxon>Pleosporomycetidae</taxon>
        <taxon>Pleosporales</taxon>
        <taxon>Lophiotremataceae</taxon>
        <taxon>Lophiotrema</taxon>
    </lineage>
</organism>
<name>A0A6A5ZE00_9PLEO</name>
<gene>
    <name evidence="7" type="ORF">BDV96DRAFT_570708</name>
</gene>
<evidence type="ECO:0000256" key="1">
    <source>
        <dbReference type="ARBA" id="ARBA00004141"/>
    </source>
</evidence>
<comment type="similarity">
    <text evidence="2">Belongs to the OXA1/ALB3/YidC family.</text>
</comment>
<dbReference type="PANTHER" id="PTHR12428:SF65">
    <property type="entry name" value="CYTOCHROME C OXIDASE ASSEMBLY PROTEIN COX18, MITOCHONDRIAL"/>
    <property type="match status" value="1"/>
</dbReference>
<accession>A0A6A5ZE00</accession>
<dbReference type="Proteomes" id="UP000799770">
    <property type="component" value="Unassembled WGS sequence"/>
</dbReference>
<evidence type="ECO:0000256" key="3">
    <source>
        <dbReference type="ARBA" id="ARBA00022692"/>
    </source>
</evidence>
<evidence type="ECO:0000256" key="2">
    <source>
        <dbReference type="ARBA" id="ARBA00009877"/>
    </source>
</evidence>
<evidence type="ECO:0000313" key="7">
    <source>
        <dbReference type="EMBL" id="KAF2117692.1"/>
    </source>
</evidence>
<keyword evidence="4" id="KW-1133">Transmembrane helix</keyword>
<dbReference type="EMBL" id="ML977318">
    <property type="protein sequence ID" value="KAF2117692.1"/>
    <property type="molecule type" value="Genomic_DNA"/>
</dbReference>
<reference evidence="7" key="1">
    <citation type="journal article" date="2020" name="Stud. Mycol.">
        <title>101 Dothideomycetes genomes: a test case for predicting lifestyles and emergence of pathogens.</title>
        <authorList>
            <person name="Haridas S."/>
            <person name="Albert R."/>
            <person name="Binder M."/>
            <person name="Bloem J."/>
            <person name="Labutti K."/>
            <person name="Salamov A."/>
            <person name="Andreopoulos B."/>
            <person name="Baker S."/>
            <person name="Barry K."/>
            <person name="Bills G."/>
            <person name="Bluhm B."/>
            <person name="Cannon C."/>
            <person name="Castanera R."/>
            <person name="Culley D."/>
            <person name="Daum C."/>
            <person name="Ezra D."/>
            <person name="Gonzalez J."/>
            <person name="Henrissat B."/>
            <person name="Kuo A."/>
            <person name="Liang C."/>
            <person name="Lipzen A."/>
            <person name="Lutzoni F."/>
            <person name="Magnuson J."/>
            <person name="Mondo S."/>
            <person name="Nolan M."/>
            <person name="Ohm R."/>
            <person name="Pangilinan J."/>
            <person name="Park H.-J."/>
            <person name="Ramirez L."/>
            <person name="Alfaro M."/>
            <person name="Sun H."/>
            <person name="Tritt A."/>
            <person name="Yoshinaga Y."/>
            <person name="Zwiers L.-H."/>
            <person name="Turgeon B."/>
            <person name="Goodwin S."/>
            <person name="Spatafora J."/>
            <person name="Crous P."/>
            <person name="Grigoriev I."/>
        </authorList>
    </citation>
    <scope>NUCLEOTIDE SEQUENCE</scope>
    <source>
        <strain evidence="7">CBS 627.86</strain>
    </source>
</reference>
<dbReference type="PANTHER" id="PTHR12428">
    <property type="entry name" value="OXA1"/>
    <property type="match status" value="1"/>
</dbReference>
<dbReference type="GO" id="GO:0032979">
    <property type="term" value="P:protein insertion into mitochondrial inner membrane from matrix"/>
    <property type="evidence" value="ECO:0007669"/>
    <property type="project" value="TreeGrafter"/>
</dbReference>
<sequence>MSASRLLRQSGHQLIPRHVLKPNHTASVSRIRAFHASPPRQSALDTVLILPHELLQFLHLGVPWYAAIPISAFIVRGLLVTTIGSRVRSLVSRYIALHPLRYAIALQKRDEMAKKGGFTNPQEATKAIRKAVVAETRALDSRWNCTLYGQLSWTFLQLPLFFVMTEVIRRMSDREDGLLGMAFKAVGLGTKRETDVLVSGHVADGPAHLHSSPWYEQALGTEGILWFPDLLVPDPTGVLPFIASGLMFTNIWFSSNTSEKIGRPSPSSRVIRKTMLGVALLIGPLCQDIPAGLMLYWASSTVSVMLWNKWLDWRYPAPLVGLCKRPLLLMPPKKPSLQRPRGSIGDLQTPKPR</sequence>
<evidence type="ECO:0000256" key="4">
    <source>
        <dbReference type="ARBA" id="ARBA00022989"/>
    </source>
</evidence>
<feature type="region of interest" description="Disordered" evidence="6">
    <location>
        <begin position="333"/>
        <end position="353"/>
    </location>
</feature>
<evidence type="ECO:0000256" key="6">
    <source>
        <dbReference type="SAM" id="MobiDB-lite"/>
    </source>
</evidence>
<keyword evidence="5" id="KW-0472">Membrane</keyword>
<keyword evidence="3" id="KW-0812">Transmembrane</keyword>
<keyword evidence="8" id="KW-1185">Reference proteome</keyword>
<evidence type="ECO:0000256" key="5">
    <source>
        <dbReference type="ARBA" id="ARBA00023136"/>
    </source>
</evidence>
<dbReference type="GO" id="GO:0032977">
    <property type="term" value="F:membrane insertase activity"/>
    <property type="evidence" value="ECO:0007669"/>
    <property type="project" value="InterPro"/>
</dbReference>
<dbReference type="InterPro" id="IPR001708">
    <property type="entry name" value="YidC/ALB3/OXA1/COX18"/>
</dbReference>
<dbReference type="GO" id="GO:0033617">
    <property type="term" value="P:mitochondrial respiratory chain complex IV assembly"/>
    <property type="evidence" value="ECO:0007669"/>
    <property type="project" value="TreeGrafter"/>
</dbReference>
<protein>
    <submittedName>
        <fullName evidence="7">60Kd inner membrane protein-domain-containing protein</fullName>
    </submittedName>
</protein>
<dbReference type="OrthoDB" id="2148490at2759"/>